<dbReference type="Proteomes" id="UP000559626">
    <property type="component" value="Unassembled WGS sequence"/>
</dbReference>
<accession>A0A7Y0FLT0</accession>
<evidence type="ECO:0000256" key="1">
    <source>
        <dbReference type="ARBA" id="ARBA00004613"/>
    </source>
</evidence>
<evidence type="ECO:0000256" key="3">
    <source>
        <dbReference type="SAM" id="SignalP"/>
    </source>
</evidence>
<dbReference type="InterPro" id="IPR017996">
    <property type="entry name" value="MRJP/yellow-related"/>
</dbReference>
<feature type="chain" id="PRO_5030837826" evidence="3">
    <location>
        <begin position="21"/>
        <end position="367"/>
    </location>
</feature>
<sequence length="367" mass="41411">MLFRFLLAPLCLMLPLLTPAQDLKIPLEEVAQTGHYQPIGVGISHKGRIFMTFPKKENDKNYSYDYGLAELVNGKRVPYPNALWNQWDSTQAPTRFVNVQAAVVDADDNLWVLDPSNPDDQAPVISGIKLLKINLTTNKVERVYRFEDLPRERTALNDVRIDLSRQLAYLSDPMLAALVVLDLRTGKSRIVLQGHRSTAAEPGFVLRLDGQEVKDKTDKPFSSNVNGIALTHDYQYFYYRAINQTKLWRIRAEYLADASLSPAALAAKVEEVGETGVSHGMLADQAGNIYLSDSPNYAVRRVTPQGRLETLVHDPRLSWPDTFALGYDGYLYLTATQINRAPKYHRGESKVDYPFRLYRLKLPAAGQ</sequence>
<dbReference type="InterPro" id="IPR011042">
    <property type="entry name" value="6-blade_b-propeller_TolB-like"/>
</dbReference>
<dbReference type="PANTHER" id="PTHR10009">
    <property type="entry name" value="PROTEIN YELLOW-RELATED"/>
    <property type="match status" value="1"/>
</dbReference>
<dbReference type="AlphaFoldDB" id="A0A7Y0FLT0"/>
<dbReference type="Gene3D" id="2.120.10.30">
    <property type="entry name" value="TolB, C-terminal domain"/>
    <property type="match status" value="1"/>
</dbReference>
<feature type="signal peptide" evidence="3">
    <location>
        <begin position="1"/>
        <end position="20"/>
    </location>
</feature>
<name>A0A7Y0FLT0_9BACT</name>
<organism evidence="4 5">
    <name type="scientific">Hymenobacter polaris</name>
    <dbReference type="NCBI Taxonomy" id="2682546"/>
    <lineage>
        <taxon>Bacteria</taxon>
        <taxon>Pseudomonadati</taxon>
        <taxon>Bacteroidota</taxon>
        <taxon>Cytophagia</taxon>
        <taxon>Cytophagales</taxon>
        <taxon>Hymenobacteraceae</taxon>
        <taxon>Hymenobacter</taxon>
    </lineage>
</organism>
<keyword evidence="3" id="KW-0732">Signal</keyword>
<comment type="caution">
    <text evidence="4">The sequence shown here is derived from an EMBL/GenBank/DDBJ whole genome shotgun (WGS) entry which is preliminary data.</text>
</comment>
<reference evidence="4 5" key="1">
    <citation type="submission" date="2020-04" db="EMBL/GenBank/DDBJ databases">
        <title>Hymenobacter polaris sp. nov., isolated from Arctic soil.</title>
        <authorList>
            <person name="Dahal R.H."/>
        </authorList>
    </citation>
    <scope>NUCLEOTIDE SEQUENCE [LARGE SCALE GENOMIC DNA]</scope>
    <source>
        <strain evidence="4 5">RP-2-7</strain>
    </source>
</reference>
<keyword evidence="2" id="KW-0964">Secreted</keyword>
<dbReference type="Pfam" id="PF03022">
    <property type="entry name" value="MRJP"/>
    <property type="match status" value="1"/>
</dbReference>
<protein>
    <submittedName>
        <fullName evidence="4">Gluconolactonase</fullName>
    </submittedName>
</protein>
<evidence type="ECO:0000313" key="4">
    <source>
        <dbReference type="EMBL" id="NML64741.1"/>
    </source>
</evidence>
<comment type="subcellular location">
    <subcellularLocation>
        <location evidence="1">Secreted</location>
    </subcellularLocation>
</comment>
<dbReference type="EMBL" id="JABBGH010000001">
    <property type="protein sequence ID" value="NML64741.1"/>
    <property type="molecule type" value="Genomic_DNA"/>
</dbReference>
<proteinExistence type="predicted"/>
<keyword evidence="5" id="KW-1185">Reference proteome</keyword>
<evidence type="ECO:0000256" key="2">
    <source>
        <dbReference type="ARBA" id="ARBA00022525"/>
    </source>
</evidence>
<evidence type="ECO:0000313" key="5">
    <source>
        <dbReference type="Proteomes" id="UP000559626"/>
    </source>
</evidence>
<dbReference type="PANTHER" id="PTHR10009:SF18">
    <property type="entry name" value="PROTEIN YELLOW-LIKE PROTEIN"/>
    <property type="match status" value="1"/>
</dbReference>
<dbReference type="GO" id="GO:0005576">
    <property type="term" value="C:extracellular region"/>
    <property type="evidence" value="ECO:0007669"/>
    <property type="project" value="UniProtKB-SubCell"/>
</dbReference>
<dbReference type="SUPFAM" id="SSF63829">
    <property type="entry name" value="Calcium-dependent phosphotriesterase"/>
    <property type="match status" value="1"/>
</dbReference>
<gene>
    <name evidence="4" type="ORF">HHL22_05930</name>
</gene>